<name>A0A1M6EL27_9FIRM</name>
<dbReference type="EMBL" id="FQYT01000008">
    <property type="protein sequence ID" value="SHI85950.1"/>
    <property type="molecule type" value="Genomic_DNA"/>
</dbReference>
<dbReference type="RefSeq" id="WP_073993198.1">
    <property type="nucleotide sequence ID" value="NZ_FQYT01000008.1"/>
</dbReference>
<evidence type="ECO:0000256" key="4">
    <source>
        <dbReference type="ARBA" id="ARBA00025707"/>
    </source>
</evidence>
<evidence type="ECO:0000256" key="1">
    <source>
        <dbReference type="ARBA" id="ARBA00005189"/>
    </source>
</evidence>
<dbReference type="AlphaFoldDB" id="A0A1M6EL27"/>
<keyword evidence="3 7" id="KW-0808">Transferase</keyword>
<dbReference type="GO" id="GO:0000234">
    <property type="term" value="F:phosphoethanolamine N-methyltransferase activity"/>
    <property type="evidence" value="ECO:0007669"/>
    <property type="project" value="UniProtKB-EC"/>
</dbReference>
<protein>
    <submittedName>
        <fullName evidence="7">Methyltransferase domain-containing protein</fullName>
    </submittedName>
</protein>
<evidence type="ECO:0000256" key="2">
    <source>
        <dbReference type="ARBA" id="ARBA00022603"/>
    </source>
</evidence>
<comment type="pathway">
    <text evidence="1">Lipid metabolism.</text>
</comment>
<dbReference type="SUPFAM" id="SSF53335">
    <property type="entry name" value="S-adenosyl-L-methionine-dependent methyltransferases"/>
    <property type="match status" value="1"/>
</dbReference>
<dbReference type="InterPro" id="IPR029063">
    <property type="entry name" value="SAM-dependent_MTases_sf"/>
</dbReference>
<dbReference type="CDD" id="cd02440">
    <property type="entry name" value="AdoMet_MTases"/>
    <property type="match status" value="1"/>
</dbReference>
<sequence>MKDSGYDFDHIAETIFYPIYDEITDNLLRKINLQEGRFLDIGCGGGHLGFSLLKKTKMNASFLDIQSSAVETAKRRAADLGFMERSSFWVGDVESMSFEKDTFQLVISRGSMPFWENQEAAFTEIYRVLAPGGKTFVGCGLGNPETREKIRDKMRQNGFQFFGEKRNDESKALTSAEYKKLFFQKGWKHEIIDSPEEGRWIILAKDTLEE</sequence>
<keyword evidence="2 7" id="KW-0489">Methyltransferase</keyword>
<reference evidence="7 8" key="1">
    <citation type="submission" date="2016-11" db="EMBL/GenBank/DDBJ databases">
        <authorList>
            <person name="Jaros S."/>
            <person name="Januszkiewicz K."/>
            <person name="Wedrychowicz H."/>
        </authorList>
    </citation>
    <scope>NUCLEOTIDE SEQUENCE [LARGE SCALE GENOMIC DNA]</scope>
    <source>
        <strain evidence="7 8">DSM 15970</strain>
    </source>
</reference>
<proteinExistence type="predicted"/>
<evidence type="ECO:0000313" key="7">
    <source>
        <dbReference type="EMBL" id="SHI85950.1"/>
    </source>
</evidence>
<dbReference type="GO" id="GO:0032259">
    <property type="term" value="P:methylation"/>
    <property type="evidence" value="ECO:0007669"/>
    <property type="project" value="UniProtKB-KW"/>
</dbReference>
<keyword evidence="8" id="KW-1185">Reference proteome</keyword>
<accession>A0A1M6EL27</accession>
<dbReference type="Pfam" id="PF13649">
    <property type="entry name" value="Methyltransf_25"/>
    <property type="match status" value="1"/>
</dbReference>
<evidence type="ECO:0000259" key="6">
    <source>
        <dbReference type="Pfam" id="PF13649"/>
    </source>
</evidence>
<dbReference type="PANTHER" id="PTHR44307:SF2">
    <property type="entry name" value="PHOSPHOETHANOLAMINE METHYLTRANSFERASE ISOFORM X1"/>
    <property type="match status" value="1"/>
</dbReference>
<dbReference type="Gene3D" id="3.40.50.150">
    <property type="entry name" value="Vaccinia Virus protein VP39"/>
    <property type="match status" value="1"/>
</dbReference>
<evidence type="ECO:0000256" key="5">
    <source>
        <dbReference type="ARBA" id="ARBA00047622"/>
    </source>
</evidence>
<dbReference type="PANTHER" id="PTHR44307">
    <property type="entry name" value="PHOSPHOETHANOLAMINE METHYLTRANSFERASE"/>
    <property type="match status" value="1"/>
</dbReference>
<gene>
    <name evidence="7" type="ORF">SAMN02745691_00934</name>
</gene>
<dbReference type="OrthoDB" id="9772751at2"/>
<evidence type="ECO:0000313" key="8">
    <source>
        <dbReference type="Proteomes" id="UP000184342"/>
    </source>
</evidence>
<feature type="domain" description="Methyltransferase" evidence="6">
    <location>
        <begin position="39"/>
        <end position="133"/>
    </location>
</feature>
<dbReference type="STRING" id="1122934.SAMN02745691_00934"/>
<dbReference type="InterPro" id="IPR041698">
    <property type="entry name" value="Methyltransf_25"/>
</dbReference>
<comment type="pathway">
    <text evidence="4">Phospholipid metabolism.</text>
</comment>
<dbReference type="Proteomes" id="UP000184342">
    <property type="component" value="Unassembled WGS sequence"/>
</dbReference>
<evidence type="ECO:0000256" key="3">
    <source>
        <dbReference type="ARBA" id="ARBA00022679"/>
    </source>
</evidence>
<comment type="catalytic activity">
    <reaction evidence="5">
        <text>phosphoethanolamine + S-adenosyl-L-methionine = N-methylethanolamine phosphate + S-adenosyl-L-homocysteine + H(+)</text>
        <dbReference type="Rhea" id="RHEA:20365"/>
        <dbReference type="ChEBI" id="CHEBI:15378"/>
        <dbReference type="ChEBI" id="CHEBI:57781"/>
        <dbReference type="ChEBI" id="CHEBI:57856"/>
        <dbReference type="ChEBI" id="CHEBI:58190"/>
        <dbReference type="ChEBI" id="CHEBI:59789"/>
        <dbReference type="EC" id="2.1.1.103"/>
    </reaction>
    <physiologicalReaction direction="left-to-right" evidence="5">
        <dbReference type="Rhea" id="RHEA:20366"/>
    </physiologicalReaction>
</comment>
<organism evidence="7 8">
    <name type="scientific">Parasporobacterium paucivorans DSM 15970</name>
    <dbReference type="NCBI Taxonomy" id="1122934"/>
    <lineage>
        <taxon>Bacteria</taxon>
        <taxon>Bacillati</taxon>
        <taxon>Bacillota</taxon>
        <taxon>Clostridia</taxon>
        <taxon>Lachnospirales</taxon>
        <taxon>Lachnospiraceae</taxon>
        <taxon>Parasporobacterium</taxon>
    </lineage>
</organism>